<dbReference type="Proteomes" id="UP001320420">
    <property type="component" value="Unassembled WGS sequence"/>
</dbReference>
<dbReference type="Pfam" id="PF00550">
    <property type="entry name" value="PP-binding"/>
    <property type="match status" value="1"/>
</dbReference>
<keyword evidence="4" id="KW-1133">Transmembrane helix</keyword>
<evidence type="ECO:0000256" key="2">
    <source>
        <dbReference type="ARBA" id="ARBA00022553"/>
    </source>
</evidence>
<feature type="transmembrane region" description="Helical" evidence="4">
    <location>
        <begin position="1422"/>
        <end position="1448"/>
    </location>
</feature>
<feature type="transmembrane region" description="Helical" evidence="4">
    <location>
        <begin position="1377"/>
        <end position="1402"/>
    </location>
</feature>
<evidence type="ECO:0000256" key="1">
    <source>
        <dbReference type="ARBA" id="ARBA00022450"/>
    </source>
</evidence>
<keyword evidence="7" id="KW-1185">Reference proteome</keyword>
<protein>
    <submittedName>
        <fullName evidence="6">NRPS-like protein biosynthetic cluster</fullName>
    </submittedName>
</protein>
<reference evidence="6 7" key="1">
    <citation type="submission" date="2024-02" db="EMBL/GenBank/DDBJ databases">
        <title>De novo assembly and annotation of 12 fungi associated with fruit tree decline syndrome in Ontario, Canada.</title>
        <authorList>
            <person name="Sulman M."/>
            <person name="Ellouze W."/>
            <person name="Ilyukhin E."/>
        </authorList>
    </citation>
    <scope>NUCLEOTIDE SEQUENCE [LARGE SCALE GENOMIC DNA]</scope>
    <source>
        <strain evidence="6 7">M11/M66-122</strain>
    </source>
</reference>
<accession>A0AAN9YSZ2</accession>
<feature type="compositionally biased region" description="Low complexity" evidence="3">
    <location>
        <begin position="1280"/>
        <end position="1290"/>
    </location>
</feature>
<dbReference type="GO" id="GO:0031177">
    <property type="term" value="F:phosphopantetheine binding"/>
    <property type="evidence" value="ECO:0007669"/>
    <property type="project" value="InterPro"/>
</dbReference>
<evidence type="ECO:0000313" key="7">
    <source>
        <dbReference type="Proteomes" id="UP001320420"/>
    </source>
</evidence>
<evidence type="ECO:0000256" key="4">
    <source>
        <dbReference type="SAM" id="Phobius"/>
    </source>
</evidence>
<gene>
    <name evidence="6" type="ORF">SLS62_004512</name>
</gene>
<dbReference type="InterPro" id="IPR020806">
    <property type="entry name" value="PKS_PP-bd"/>
</dbReference>
<dbReference type="InterPro" id="IPR042099">
    <property type="entry name" value="ANL_N_sf"/>
</dbReference>
<organism evidence="6 7">
    <name type="scientific">Diatrype stigma</name>
    <dbReference type="NCBI Taxonomy" id="117547"/>
    <lineage>
        <taxon>Eukaryota</taxon>
        <taxon>Fungi</taxon>
        <taxon>Dikarya</taxon>
        <taxon>Ascomycota</taxon>
        <taxon>Pezizomycotina</taxon>
        <taxon>Sordariomycetes</taxon>
        <taxon>Xylariomycetidae</taxon>
        <taxon>Xylariales</taxon>
        <taxon>Diatrypaceae</taxon>
        <taxon>Diatrype</taxon>
    </lineage>
</organism>
<dbReference type="Pfam" id="PF00501">
    <property type="entry name" value="AMP-binding"/>
    <property type="match status" value="1"/>
</dbReference>
<dbReference type="InterPro" id="IPR036736">
    <property type="entry name" value="ACP-like_sf"/>
</dbReference>
<dbReference type="InterPro" id="IPR045851">
    <property type="entry name" value="AMP-bd_C_sf"/>
</dbReference>
<feature type="transmembrane region" description="Helical" evidence="4">
    <location>
        <begin position="989"/>
        <end position="1012"/>
    </location>
</feature>
<dbReference type="Gene3D" id="1.10.1200.10">
    <property type="entry name" value="ACP-like"/>
    <property type="match status" value="1"/>
</dbReference>
<evidence type="ECO:0000259" key="5">
    <source>
        <dbReference type="PROSITE" id="PS50075"/>
    </source>
</evidence>
<dbReference type="SUPFAM" id="SSF56801">
    <property type="entry name" value="Acetyl-CoA synthetase-like"/>
    <property type="match status" value="1"/>
</dbReference>
<dbReference type="InterPro" id="IPR011004">
    <property type="entry name" value="Trimer_LpxA-like_sf"/>
</dbReference>
<dbReference type="PROSITE" id="PS50075">
    <property type="entry name" value="CARRIER"/>
    <property type="match status" value="1"/>
</dbReference>
<keyword evidence="1" id="KW-0596">Phosphopantetheine</keyword>
<dbReference type="Gene3D" id="2.160.10.10">
    <property type="entry name" value="Hexapeptide repeat proteins"/>
    <property type="match status" value="2"/>
</dbReference>
<dbReference type="SUPFAM" id="SSF51161">
    <property type="entry name" value="Trimeric LpxA-like enzymes"/>
    <property type="match status" value="3"/>
</dbReference>
<dbReference type="GO" id="GO:0006631">
    <property type="term" value="P:fatty acid metabolic process"/>
    <property type="evidence" value="ECO:0007669"/>
    <property type="project" value="TreeGrafter"/>
</dbReference>
<feature type="transmembrane region" description="Helical" evidence="4">
    <location>
        <begin position="806"/>
        <end position="832"/>
    </location>
</feature>
<dbReference type="GO" id="GO:0031956">
    <property type="term" value="F:medium-chain fatty acid-CoA ligase activity"/>
    <property type="evidence" value="ECO:0007669"/>
    <property type="project" value="TreeGrafter"/>
</dbReference>
<dbReference type="SMART" id="SM00823">
    <property type="entry name" value="PKS_PP"/>
    <property type="match status" value="1"/>
</dbReference>
<dbReference type="EMBL" id="JAKJXP020000028">
    <property type="protein sequence ID" value="KAK7753437.1"/>
    <property type="molecule type" value="Genomic_DNA"/>
</dbReference>
<dbReference type="SUPFAM" id="SSF47336">
    <property type="entry name" value="ACP-like"/>
    <property type="match status" value="1"/>
</dbReference>
<name>A0AAN9YSZ2_9PEZI</name>
<comment type="caution">
    <text evidence="6">The sequence shown here is derived from an EMBL/GenBank/DDBJ whole genome shotgun (WGS) entry which is preliminary data.</text>
</comment>
<dbReference type="Gene3D" id="3.40.50.12780">
    <property type="entry name" value="N-terminal domain of ligase-like"/>
    <property type="match status" value="1"/>
</dbReference>
<keyword evidence="2" id="KW-0597">Phosphoprotein</keyword>
<keyword evidence="4" id="KW-0472">Membrane</keyword>
<feature type="region of interest" description="Disordered" evidence="3">
    <location>
        <begin position="1233"/>
        <end position="1301"/>
    </location>
</feature>
<feature type="domain" description="Carrier" evidence="5">
    <location>
        <begin position="665"/>
        <end position="739"/>
    </location>
</feature>
<dbReference type="InterPro" id="IPR009081">
    <property type="entry name" value="PP-bd_ACP"/>
</dbReference>
<evidence type="ECO:0000256" key="3">
    <source>
        <dbReference type="SAM" id="MobiDB-lite"/>
    </source>
</evidence>
<dbReference type="PANTHER" id="PTHR43201">
    <property type="entry name" value="ACYL-COA SYNTHETASE"/>
    <property type="match status" value="1"/>
</dbReference>
<evidence type="ECO:0000313" key="6">
    <source>
        <dbReference type="EMBL" id="KAK7753437.1"/>
    </source>
</evidence>
<dbReference type="PANTHER" id="PTHR43201:SF10">
    <property type="entry name" value="CARRIER DOMAIN-CONTAINING PROTEIN"/>
    <property type="match status" value="1"/>
</dbReference>
<dbReference type="Gene3D" id="3.30.300.30">
    <property type="match status" value="1"/>
</dbReference>
<dbReference type="InterPro" id="IPR000873">
    <property type="entry name" value="AMP-dep_synth/lig_dom"/>
</dbReference>
<proteinExistence type="predicted"/>
<keyword evidence="4" id="KW-0812">Transmembrane</keyword>
<feature type="transmembrane region" description="Helical" evidence="4">
    <location>
        <begin position="1047"/>
        <end position="1068"/>
    </location>
</feature>
<sequence length="1625" mass="177210">MLPSRETRFGRTQSSYSSLGDFIEPSPKAALRHSNSQQDITYRKLYDFVQNFHIPVPNHGSLKKPVLAVLLPNGPLLAATVLATATWYTAAPINPAAGAEQVAADIALSGASAILSCQTEAEKLQLDQLNLSVFHIEDVGETIQVNYSGGGTLSTGGKSTPNRESDIGIILFTSGTSGNKKVVPMTTHSIVCGVGFVIKSWALTETDVCLNMMPLYHVGGLVRNIFAPIFSGGSTVCCPGFDPNLFWDVAETMGPTWYYASPSMHSLILEEAKNRPHALAKSKIRLICNAAGGLLPALAVQLRDTFGSIVLPSYGMTECMPISTPPVDYKLDRPGTSGISTGPGLTVLDGLDKEVSPHTVGRIAVRGEPTFKGYLRSDGTIDTSPFTAEGWFDTGDMGYMDEDGYLYITGRNKEVINRGGELISPFEVENAIISAAEKEDSPIFGRVSQALAFSVRHNVLQEVVGIVLVTPPGKPRADVRLLHESLRTTLQQVKWPTVIVYMNDTPKRNGKVLRIKLGERLSLPCMTDDMPFSERHWEAQCPAPDTNLAVPISSTLCRMDQSIVHQAIANLTGPETEVFVELKVGTGALEAYLTPTQSRNASVTDEAAHAIRESLTHIMDGYLVPHRITPLSDPLPHDEEGNVDVVLLHKNLSELQDRLALQMASSTSGRITWIFADILGLDATEIPPHKDFFDLGGDSLRAGRLLSALRSEFKMHLPVDLIFNDGSVEALTIYIDKHRETEGFDEDVALPGCEKTYSSTNPLLLLVQLVPMMLVYPLCRAFQWSLFIYALSYAQRLPITATPPGLLFSLVVSMFLARIVAKSILPFVGIAAKWILIGRHREGLYPMWGVYHTRWWLTQKIVDVCGKGSFKATDWLEIWYYRLLGAKIGRGVTIKSAQLGEWDLIEIGDGATLDGCIARPFGAERNTSMYLGKISIGKNASVGIASVVAPGTTVPDNTCIGPNSSSWELDDATEGNRDLSATKAPSAHWALALFGTAPLSLLAKFLYLVPWLGGLVGLVMNKASHNGNPLTATLDWFVQGERVGFHYLARALRTFFGPFFVFAFVVFIKKTLDLIFGPLKPGPTRGKGQIEIWRATLMKALMPGPQLHEVTAMFGQHYEATSVAIRALGGKAGKHIYWPGTGPNIGDYHLLDIGNDVVFGSRSHLITSDATGSDVIKVGDRAMIADRVVALPGVTVEERTTMGSGALTRRNKTYESGGTYVGSRGGECLNLTRATTTRKPQHDVDSDSSDETSSTYGEKTQYDLRGPTLTNTPMPGTAVPSSPMTPMTPSFKTGRSTPEPRTITTTSMADLEIGTSMSGPALNKLLSSKLEKTKHEDTVSVTASYNSSEPPDDASSPFGRAFYKHQAPYYVLRQWQIFLYSAFVIVFVHLFWDAASISSVQLVAFVFRTAPQLGNMSPWDPFVLFALFGGFISVLVSVEAILTLAVIVSAKWALLGRRQPGNYDWDKSSYCQRWQAFLTLEKMRLRCFQGHGLLTMFTGTAYLVWYFRALGADIGRDCALFVNGRPSLMLTEPDLLTMGDRVTVDDASLVGHINTRGKFDLNRLRVGDRSVLRTSSRLLSGAEMGPDSCLLEHTLIMAGDVVDGGATMQGWPAGRFSANRVPLSS</sequence>